<evidence type="ECO:0000313" key="5">
    <source>
        <dbReference type="EMBL" id="CAB4853756.1"/>
    </source>
</evidence>
<evidence type="ECO:0000313" key="4">
    <source>
        <dbReference type="EMBL" id="CAB4834081.1"/>
    </source>
</evidence>
<evidence type="ECO:0000313" key="2">
    <source>
        <dbReference type="EMBL" id="CAB4364498.1"/>
    </source>
</evidence>
<organism evidence="4">
    <name type="scientific">freshwater metagenome</name>
    <dbReference type="NCBI Taxonomy" id="449393"/>
    <lineage>
        <taxon>unclassified sequences</taxon>
        <taxon>metagenomes</taxon>
        <taxon>ecological metagenomes</taxon>
    </lineage>
</organism>
<evidence type="ECO:0000259" key="1">
    <source>
        <dbReference type="Pfam" id="PF05057"/>
    </source>
</evidence>
<dbReference type="EMBL" id="CAFBOL010000178">
    <property type="protein sequence ID" value="CAB5021770.1"/>
    <property type="molecule type" value="Genomic_DNA"/>
</dbReference>
<dbReference type="InterPro" id="IPR007751">
    <property type="entry name" value="DUF676_lipase-like"/>
</dbReference>
<dbReference type="Pfam" id="PF05057">
    <property type="entry name" value="DUF676"/>
    <property type="match status" value="1"/>
</dbReference>
<evidence type="ECO:0000313" key="3">
    <source>
        <dbReference type="EMBL" id="CAB4727657.1"/>
    </source>
</evidence>
<accession>A0A6J7AMA9</accession>
<feature type="domain" description="DUF676" evidence="1">
    <location>
        <begin position="84"/>
        <end position="152"/>
    </location>
</feature>
<dbReference type="EMBL" id="CAFBMT010000012">
    <property type="protein sequence ID" value="CAB4940536.1"/>
    <property type="molecule type" value="Genomic_DNA"/>
</dbReference>
<evidence type="ECO:0000313" key="6">
    <source>
        <dbReference type="EMBL" id="CAB4940536.1"/>
    </source>
</evidence>
<name>A0A6J7AMA9_9ZZZZ</name>
<evidence type="ECO:0000313" key="7">
    <source>
        <dbReference type="EMBL" id="CAB5021770.1"/>
    </source>
</evidence>
<gene>
    <name evidence="3" type="ORF">UFOPK2656_01891</name>
    <name evidence="4" type="ORF">UFOPK3099_02482</name>
    <name evidence="5" type="ORF">UFOPK3267_03294</name>
    <name evidence="6" type="ORF">UFOPK3651_02133</name>
    <name evidence="7" type="ORF">UFOPK3931_03403</name>
    <name evidence="2" type="ORF">UFOPK4189_02259</name>
</gene>
<dbReference type="EMBL" id="CAFAAV010000249">
    <property type="protein sequence ID" value="CAB4834081.1"/>
    <property type="molecule type" value="Genomic_DNA"/>
</dbReference>
<dbReference type="EMBL" id="CAESGF010000014">
    <property type="protein sequence ID" value="CAB4364498.1"/>
    <property type="molecule type" value="Genomic_DNA"/>
</dbReference>
<proteinExistence type="predicted"/>
<dbReference type="EMBL" id="CAEZYF010000011">
    <property type="protein sequence ID" value="CAB4727657.1"/>
    <property type="molecule type" value="Genomic_DNA"/>
</dbReference>
<dbReference type="SUPFAM" id="SSF53474">
    <property type="entry name" value="alpha/beta-Hydrolases"/>
    <property type="match status" value="1"/>
</dbReference>
<dbReference type="InterPro" id="IPR029058">
    <property type="entry name" value="AB_hydrolase_fold"/>
</dbReference>
<reference evidence="4" key="1">
    <citation type="submission" date="2020-05" db="EMBL/GenBank/DDBJ databases">
        <authorList>
            <person name="Chiriac C."/>
            <person name="Salcher M."/>
            <person name="Ghai R."/>
            <person name="Kavagutti S V."/>
        </authorList>
    </citation>
    <scope>NUCLEOTIDE SEQUENCE</scope>
</reference>
<dbReference type="AlphaFoldDB" id="A0A6J7AMA9"/>
<dbReference type="Gene3D" id="3.40.50.1820">
    <property type="entry name" value="alpha/beta hydrolase"/>
    <property type="match status" value="1"/>
</dbReference>
<protein>
    <submittedName>
        <fullName evidence="4">Unannotated protein</fullName>
    </submittedName>
</protein>
<sequence>MRAVVIVSGGAANSPFTTPTRACGGGQPAGSTDSGLRGALLAAGFAVYTSPARAGRGLADEDLDFQGYTEPPEVLPEELTVNSVGTIDVAGQHLAAFLAHLARTDGMTAVDLVAHSMGGLFCRAAIRVLRDAGHPLQVTSLITLGTPWTGSYAADIAAGDLLRSTVSADPSTNAIIDDFLLLVSSTPDGAATEVTTRHLCGPDGWNARQAGVLDGIPVTIIAGDHFHLAGGDTRAWPHDGLVTRASAMAEGLPPEVVQPRAVHLFPDVHSIYFAEPFGLPWEHALTWDPNVFAVVTAAILDAL</sequence>
<dbReference type="EMBL" id="CAFBIY010000331">
    <property type="protein sequence ID" value="CAB4853756.1"/>
    <property type="molecule type" value="Genomic_DNA"/>
</dbReference>